<proteinExistence type="predicted"/>
<evidence type="ECO:0000313" key="2">
    <source>
        <dbReference type="Proteomes" id="UP000279562"/>
    </source>
</evidence>
<dbReference type="RefSeq" id="WP_125239863.1">
    <property type="nucleotide sequence ID" value="NZ_JBGYSF010000163.1"/>
</dbReference>
<evidence type="ECO:0000313" key="1">
    <source>
        <dbReference type="EMBL" id="RRD88680.1"/>
    </source>
</evidence>
<dbReference type="Proteomes" id="UP000279562">
    <property type="component" value="Unassembled WGS sequence"/>
</dbReference>
<comment type="caution">
    <text evidence="1">The sequence shown here is derived from an EMBL/GenBank/DDBJ whole genome shotgun (WGS) entry which is preliminary data.</text>
</comment>
<dbReference type="PROSITE" id="PS51257">
    <property type="entry name" value="PROKAR_LIPOPROTEIN"/>
    <property type="match status" value="1"/>
</dbReference>
<protein>
    <submittedName>
        <fullName evidence="1">Uncharacterized protein</fullName>
    </submittedName>
</protein>
<gene>
    <name evidence="1" type="ORF">EII33_11720</name>
</gene>
<sequence>MQKRIMFGVWLCFILLMVSCGENHGYSGKIIFEANGGSRMVSGEEYFDGLEITDYNGDGKNTNGFSYDDSDSVSVTYQWLTVKGKKFERDIVIVAEPNETGKKRELYVAVHVGNSFDEIKVVQTK</sequence>
<accession>A0A3P2A346</accession>
<dbReference type="AlphaFoldDB" id="A0A3P2A346"/>
<organism evidence="1 2">
    <name type="scientific">Prevotella heparinolytica</name>
    <dbReference type="NCBI Taxonomy" id="28113"/>
    <lineage>
        <taxon>Bacteria</taxon>
        <taxon>Pseudomonadati</taxon>
        <taxon>Bacteroidota</taxon>
        <taxon>Bacteroidia</taxon>
        <taxon>Bacteroidales</taxon>
        <taxon>Bacteroidaceae</taxon>
        <taxon>Bacteroides</taxon>
    </lineage>
</organism>
<reference evidence="1 2" key="1">
    <citation type="submission" date="2018-11" db="EMBL/GenBank/DDBJ databases">
        <title>Genomes From Bacteria Associated with the Canine Oral Cavity: a Test Case for Automated Genome-Based Taxonomic Assignment.</title>
        <authorList>
            <person name="Coil D.A."/>
            <person name="Jospin G."/>
            <person name="Darling A.E."/>
            <person name="Wallis C."/>
            <person name="Davis I.J."/>
            <person name="Harris S."/>
            <person name="Eisen J.A."/>
            <person name="Holcombe L.J."/>
            <person name="O'Flynn C."/>
        </authorList>
    </citation>
    <scope>NUCLEOTIDE SEQUENCE [LARGE SCALE GENOMIC DNA]</scope>
    <source>
        <strain evidence="1 2">OH1047_COT-310</strain>
    </source>
</reference>
<keyword evidence="2" id="KW-1185">Reference proteome</keyword>
<dbReference type="EMBL" id="RQYF01000075">
    <property type="protein sequence ID" value="RRD88680.1"/>
    <property type="molecule type" value="Genomic_DNA"/>
</dbReference>
<name>A0A3P2A346_9BACE</name>